<evidence type="ECO:0000313" key="4">
    <source>
        <dbReference type="Proteomes" id="UP001296104"/>
    </source>
</evidence>
<keyword evidence="1" id="KW-0378">Hydrolase</keyword>
<evidence type="ECO:0000313" key="3">
    <source>
        <dbReference type="EMBL" id="CAK3761551.1"/>
    </source>
</evidence>
<keyword evidence="2" id="KW-1015">Disulfide bond</keyword>
<protein>
    <submittedName>
        <fullName evidence="3">Cutinase-domain-containing</fullName>
    </submittedName>
</protein>
<evidence type="ECO:0000256" key="2">
    <source>
        <dbReference type="ARBA" id="ARBA00023157"/>
    </source>
</evidence>
<dbReference type="PANTHER" id="PTHR33630">
    <property type="entry name" value="CUTINASE RV1984C-RELATED-RELATED"/>
    <property type="match status" value="1"/>
</dbReference>
<accession>A0AAI8W0V1</accession>
<name>A0AAI8W0V1_9PEZI</name>
<dbReference type="AlphaFoldDB" id="A0AAI8W0V1"/>
<dbReference type="EMBL" id="CAVMBE010000001">
    <property type="protein sequence ID" value="CAK3761551.1"/>
    <property type="molecule type" value="Genomic_DNA"/>
</dbReference>
<dbReference type="InterPro" id="IPR000675">
    <property type="entry name" value="Cutinase/axe"/>
</dbReference>
<dbReference type="SUPFAM" id="SSF53474">
    <property type="entry name" value="alpha/beta-Hydrolases"/>
    <property type="match status" value="1"/>
</dbReference>
<sequence>MQQCPTTKLALAGYSQGALVVQAALNNDGLPSDQVKAITYFGDPDSHFGTSGNVSASLIKQYCVEVDLVCELNLPVVLSPHVTYGTLYGEDAARFIINTTGVSV</sequence>
<evidence type="ECO:0000256" key="1">
    <source>
        <dbReference type="ARBA" id="ARBA00022801"/>
    </source>
</evidence>
<reference evidence="3" key="1">
    <citation type="submission" date="2023-11" db="EMBL/GenBank/DDBJ databases">
        <authorList>
            <person name="Alioto T."/>
            <person name="Alioto T."/>
            <person name="Gomez Garrido J."/>
        </authorList>
    </citation>
    <scope>NUCLEOTIDE SEQUENCE</scope>
</reference>
<proteinExistence type="predicted"/>
<dbReference type="GO" id="GO:0052689">
    <property type="term" value="F:carboxylic ester hydrolase activity"/>
    <property type="evidence" value="ECO:0007669"/>
    <property type="project" value="UniProtKB-ARBA"/>
</dbReference>
<keyword evidence="4" id="KW-1185">Reference proteome</keyword>
<dbReference type="PANTHER" id="PTHR33630:SF9">
    <property type="entry name" value="CUTINASE 4"/>
    <property type="match status" value="1"/>
</dbReference>
<organism evidence="3 4">
    <name type="scientific">Lecanosticta acicola</name>
    <dbReference type="NCBI Taxonomy" id="111012"/>
    <lineage>
        <taxon>Eukaryota</taxon>
        <taxon>Fungi</taxon>
        <taxon>Dikarya</taxon>
        <taxon>Ascomycota</taxon>
        <taxon>Pezizomycotina</taxon>
        <taxon>Dothideomycetes</taxon>
        <taxon>Dothideomycetidae</taxon>
        <taxon>Mycosphaerellales</taxon>
        <taxon>Mycosphaerellaceae</taxon>
        <taxon>Lecanosticta</taxon>
    </lineage>
</organism>
<dbReference type="Proteomes" id="UP001296104">
    <property type="component" value="Unassembled WGS sequence"/>
</dbReference>
<comment type="caution">
    <text evidence="3">The sequence shown here is derived from an EMBL/GenBank/DDBJ whole genome shotgun (WGS) entry which is preliminary data.</text>
</comment>
<dbReference type="Pfam" id="PF01083">
    <property type="entry name" value="Cutinase"/>
    <property type="match status" value="1"/>
</dbReference>
<gene>
    <name evidence="3" type="ORF">LECACI_7A000308</name>
</gene>
<dbReference type="Gene3D" id="3.40.50.1820">
    <property type="entry name" value="alpha/beta hydrolase"/>
    <property type="match status" value="1"/>
</dbReference>
<dbReference type="InterPro" id="IPR029058">
    <property type="entry name" value="AB_hydrolase_fold"/>
</dbReference>